<organism evidence="1 2">
    <name type="scientific">Exidia glandulosa HHB12029</name>
    <dbReference type="NCBI Taxonomy" id="1314781"/>
    <lineage>
        <taxon>Eukaryota</taxon>
        <taxon>Fungi</taxon>
        <taxon>Dikarya</taxon>
        <taxon>Basidiomycota</taxon>
        <taxon>Agaricomycotina</taxon>
        <taxon>Agaricomycetes</taxon>
        <taxon>Auriculariales</taxon>
        <taxon>Exidiaceae</taxon>
        <taxon>Exidia</taxon>
    </lineage>
</organism>
<name>A0A165F2F6_EXIGL</name>
<dbReference type="InParanoid" id="A0A165F2F6"/>
<keyword evidence="2" id="KW-1185">Reference proteome</keyword>
<reference evidence="1 2" key="1">
    <citation type="journal article" date="2016" name="Mol. Biol. Evol.">
        <title>Comparative Genomics of Early-Diverging Mushroom-Forming Fungi Provides Insights into the Origins of Lignocellulose Decay Capabilities.</title>
        <authorList>
            <person name="Nagy L.G."/>
            <person name="Riley R."/>
            <person name="Tritt A."/>
            <person name="Adam C."/>
            <person name="Daum C."/>
            <person name="Floudas D."/>
            <person name="Sun H."/>
            <person name="Yadav J.S."/>
            <person name="Pangilinan J."/>
            <person name="Larsson K.H."/>
            <person name="Matsuura K."/>
            <person name="Barry K."/>
            <person name="Labutti K."/>
            <person name="Kuo R."/>
            <person name="Ohm R.A."/>
            <person name="Bhattacharya S.S."/>
            <person name="Shirouzu T."/>
            <person name="Yoshinaga Y."/>
            <person name="Martin F.M."/>
            <person name="Grigoriev I.V."/>
            <person name="Hibbett D.S."/>
        </authorList>
    </citation>
    <scope>NUCLEOTIDE SEQUENCE [LARGE SCALE GENOMIC DNA]</scope>
    <source>
        <strain evidence="1 2">HHB12029</strain>
    </source>
</reference>
<dbReference type="Proteomes" id="UP000077266">
    <property type="component" value="Unassembled WGS sequence"/>
</dbReference>
<protein>
    <submittedName>
        <fullName evidence="1">Uncharacterized protein</fullName>
    </submittedName>
</protein>
<accession>A0A165F2F6</accession>
<gene>
    <name evidence="1" type="ORF">EXIGLDRAFT_183494</name>
</gene>
<sequence length="163" mass="18350">MARISFRSVDGAHGDTQIFTLGSTHFPDMQSVLRLLHIHDARARDRHAFIFLSLILAPFTPSKVQVTQSVYSTAYDAMYTTYRRNWSLTTHGTKDLDRLCRARDRGRRAMDRWYVLSVRFRSGRGGGSAPSTPSSLCRASLTCESARANAPRSSHTQNPCTVR</sequence>
<evidence type="ECO:0000313" key="2">
    <source>
        <dbReference type="Proteomes" id="UP000077266"/>
    </source>
</evidence>
<evidence type="ECO:0000313" key="1">
    <source>
        <dbReference type="EMBL" id="KZV88230.1"/>
    </source>
</evidence>
<proteinExistence type="predicted"/>
<dbReference type="AlphaFoldDB" id="A0A165F2F6"/>
<dbReference type="EMBL" id="KV426105">
    <property type="protein sequence ID" value="KZV88230.1"/>
    <property type="molecule type" value="Genomic_DNA"/>
</dbReference>